<reference evidence="1" key="2">
    <citation type="submission" date="2023-06" db="EMBL/GenBank/DDBJ databases">
        <authorList>
            <person name="Ma L."/>
            <person name="Liu K.-W."/>
            <person name="Li Z."/>
            <person name="Hsiao Y.-Y."/>
            <person name="Qi Y."/>
            <person name="Fu T."/>
            <person name="Tang G."/>
            <person name="Zhang D."/>
            <person name="Sun W.-H."/>
            <person name="Liu D.-K."/>
            <person name="Li Y."/>
            <person name="Chen G.-Z."/>
            <person name="Liu X.-D."/>
            <person name="Liao X.-Y."/>
            <person name="Jiang Y.-T."/>
            <person name="Yu X."/>
            <person name="Hao Y."/>
            <person name="Huang J."/>
            <person name="Zhao X.-W."/>
            <person name="Ke S."/>
            <person name="Chen Y.-Y."/>
            <person name="Wu W.-L."/>
            <person name="Hsu J.-L."/>
            <person name="Lin Y.-F."/>
            <person name="Huang M.-D."/>
            <person name="Li C.-Y."/>
            <person name="Huang L."/>
            <person name="Wang Z.-W."/>
            <person name="Zhao X."/>
            <person name="Zhong W.-Y."/>
            <person name="Peng D.-H."/>
            <person name="Ahmad S."/>
            <person name="Lan S."/>
            <person name="Zhang J.-S."/>
            <person name="Tsai W.-C."/>
            <person name="Van De Peer Y."/>
            <person name="Liu Z.-J."/>
        </authorList>
    </citation>
    <scope>NUCLEOTIDE SEQUENCE</scope>
    <source>
        <strain evidence="1">SCP</strain>
        <tissue evidence="1">Leaves</tissue>
    </source>
</reference>
<sequence length="117" mass="13518">MTAEEDLTPALKACVLGRLVLRGLIFRGHFWWSIQIYPKAEKTLGYHTECGYGTRTVLWRPVYHKKLFIIKHVAQSVIWYKDSSVETLYISLCKAKKDGTPLTFSTRKSNDPQNKPM</sequence>
<proteinExistence type="predicted"/>
<dbReference type="AlphaFoldDB" id="A0AAV9BIK3"/>
<gene>
    <name evidence="1" type="ORF">QJS04_geneDACA016098</name>
</gene>
<evidence type="ECO:0000313" key="2">
    <source>
        <dbReference type="Proteomes" id="UP001179952"/>
    </source>
</evidence>
<evidence type="ECO:0000313" key="1">
    <source>
        <dbReference type="EMBL" id="KAK1276524.1"/>
    </source>
</evidence>
<keyword evidence="2" id="KW-1185">Reference proteome</keyword>
<organism evidence="1 2">
    <name type="scientific">Acorus gramineus</name>
    <name type="common">Dwarf sweet flag</name>
    <dbReference type="NCBI Taxonomy" id="55184"/>
    <lineage>
        <taxon>Eukaryota</taxon>
        <taxon>Viridiplantae</taxon>
        <taxon>Streptophyta</taxon>
        <taxon>Embryophyta</taxon>
        <taxon>Tracheophyta</taxon>
        <taxon>Spermatophyta</taxon>
        <taxon>Magnoliopsida</taxon>
        <taxon>Liliopsida</taxon>
        <taxon>Acoraceae</taxon>
        <taxon>Acorus</taxon>
    </lineage>
</organism>
<accession>A0AAV9BIK3</accession>
<comment type="caution">
    <text evidence="1">The sequence shown here is derived from an EMBL/GenBank/DDBJ whole genome shotgun (WGS) entry which is preliminary data.</text>
</comment>
<protein>
    <submittedName>
        <fullName evidence="1">Uncharacterized protein</fullName>
    </submittedName>
</protein>
<reference evidence="1" key="1">
    <citation type="journal article" date="2023" name="Nat. Commun.">
        <title>Diploid and tetraploid genomes of Acorus and the evolution of monocots.</title>
        <authorList>
            <person name="Ma L."/>
            <person name="Liu K.W."/>
            <person name="Li Z."/>
            <person name="Hsiao Y.Y."/>
            <person name="Qi Y."/>
            <person name="Fu T."/>
            <person name="Tang G.D."/>
            <person name="Zhang D."/>
            <person name="Sun W.H."/>
            <person name="Liu D.K."/>
            <person name="Li Y."/>
            <person name="Chen G.Z."/>
            <person name="Liu X.D."/>
            <person name="Liao X.Y."/>
            <person name="Jiang Y.T."/>
            <person name="Yu X."/>
            <person name="Hao Y."/>
            <person name="Huang J."/>
            <person name="Zhao X.W."/>
            <person name="Ke S."/>
            <person name="Chen Y.Y."/>
            <person name="Wu W.L."/>
            <person name="Hsu J.L."/>
            <person name="Lin Y.F."/>
            <person name="Huang M.D."/>
            <person name="Li C.Y."/>
            <person name="Huang L."/>
            <person name="Wang Z.W."/>
            <person name="Zhao X."/>
            <person name="Zhong W.Y."/>
            <person name="Peng D.H."/>
            <person name="Ahmad S."/>
            <person name="Lan S."/>
            <person name="Zhang J.S."/>
            <person name="Tsai W.C."/>
            <person name="Van de Peer Y."/>
            <person name="Liu Z.J."/>
        </authorList>
    </citation>
    <scope>NUCLEOTIDE SEQUENCE</scope>
    <source>
        <strain evidence="1">SCP</strain>
    </source>
</reference>
<dbReference type="Proteomes" id="UP001179952">
    <property type="component" value="Unassembled WGS sequence"/>
</dbReference>
<dbReference type="EMBL" id="JAUJYN010000003">
    <property type="protein sequence ID" value="KAK1276524.1"/>
    <property type="molecule type" value="Genomic_DNA"/>
</dbReference>
<name>A0AAV9BIK3_ACOGR</name>